<feature type="transmembrane region" description="Helical" evidence="6">
    <location>
        <begin position="139"/>
        <end position="159"/>
    </location>
</feature>
<feature type="transmembrane region" description="Helical" evidence="6">
    <location>
        <begin position="109"/>
        <end position="133"/>
    </location>
</feature>
<feature type="transmembrane region" description="Helical" evidence="6">
    <location>
        <begin position="229"/>
        <end position="248"/>
    </location>
</feature>
<evidence type="ECO:0000256" key="5">
    <source>
        <dbReference type="ARBA" id="ARBA00023136"/>
    </source>
</evidence>
<dbReference type="NCBIfam" id="NF007014">
    <property type="entry name" value="PRK09478.1"/>
    <property type="match status" value="1"/>
</dbReference>
<dbReference type="RefSeq" id="WP_216439243.1">
    <property type="nucleotide sequence ID" value="NZ_JAHLQF010000002.1"/>
</dbReference>
<keyword evidence="5 6" id="KW-0472">Membrane</keyword>
<dbReference type="PANTHER" id="PTHR32196">
    <property type="entry name" value="ABC TRANSPORTER PERMEASE PROTEIN YPHD-RELATED-RELATED"/>
    <property type="match status" value="1"/>
</dbReference>
<proteinExistence type="predicted"/>
<dbReference type="CDD" id="cd06579">
    <property type="entry name" value="TM_PBP1_transp_AraH_like"/>
    <property type="match status" value="1"/>
</dbReference>
<feature type="transmembrane region" description="Helical" evidence="6">
    <location>
        <begin position="269"/>
        <end position="293"/>
    </location>
</feature>
<comment type="caution">
    <text evidence="7">The sequence shown here is derived from an EMBL/GenBank/DDBJ whole genome shotgun (WGS) entry which is preliminary data.</text>
</comment>
<keyword evidence="3 6" id="KW-0812">Transmembrane</keyword>
<dbReference type="Proteomes" id="UP000726170">
    <property type="component" value="Unassembled WGS sequence"/>
</dbReference>
<name>A0ABS6EHU9_9CLOT</name>
<dbReference type="InterPro" id="IPR001851">
    <property type="entry name" value="ABC_transp_permease"/>
</dbReference>
<protein>
    <submittedName>
        <fullName evidence="7">Galactose/methyl galactoside ABC transporter permease MglC</fullName>
    </submittedName>
</protein>
<feature type="transmembrane region" description="Helical" evidence="6">
    <location>
        <begin position="20"/>
        <end position="40"/>
    </location>
</feature>
<dbReference type="Pfam" id="PF02653">
    <property type="entry name" value="BPD_transp_2"/>
    <property type="match status" value="1"/>
</dbReference>
<reference evidence="7 8" key="1">
    <citation type="submission" date="2021-06" db="EMBL/GenBank/DDBJ databases">
        <authorList>
            <person name="Sun Q."/>
            <person name="Li D."/>
        </authorList>
    </citation>
    <scope>NUCLEOTIDE SEQUENCE [LARGE SCALE GENOMIC DNA]</scope>
    <source>
        <strain evidence="7 8">MSJ-11</strain>
    </source>
</reference>
<evidence type="ECO:0000256" key="6">
    <source>
        <dbReference type="SAM" id="Phobius"/>
    </source>
</evidence>
<evidence type="ECO:0000256" key="3">
    <source>
        <dbReference type="ARBA" id="ARBA00022692"/>
    </source>
</evidence>
<keyword evidence="4 6" id="KW-1133">Transmembrane helix</keyword>
<evidence type="ECO:0000256" key="2">
    <source>
        <dbReference type="ARBA" id="ARBA00022475"/>
    </source>
</evidence>
<feature type="transmembrane region" description="Helical" evidence="6">
    <location>
        <begin position="46"/>
        <end position="68"/>
    </location>
</feature>
<keyword evidence="2" id="KW-1003">Cell membrane</keyword>
<gene>
    <name evidence="7" type="primary">mglC</name>
    <name evidence="7" type="ORF">KQI86_10615</name>
</gene>
<evidence type="ECO:0000256" key="1">
    <source>
        <dbReference type="ARBA" id="ARBA00004651"/>
    </source>
</evidence>
<evidence type="ECO:0000256" key="4">
    <source>
        <dbReference type="ARBA" id="ARBA00022989"/>
    </source>
</evidence>
<dbReference type="PANTHER" id="PTHR32196:SF18">
    <property type="entry name" value="GALACTOSE_METHYL GALACTOSIDE IMPORT PERMEASE PROTEIN MGLC"/>
    <property type="match status" value="1"/>
</dbReference>
<feature type="transmembrane region" description="Helical" evidence="6">
    <location>
        <begin position="180"/>
        <end position="198"/>
    </location>
</feature>
<dbReference type="EMBL" id="JAHLQF010000002">
    <property type="protein sequence ID" value="MBU5484787.1"/>
    <property type="molecule type" value="Genomic_DNA"/>
</dbReference>
<organism evidence="7 8">
    <name type="scientific">Clostridium mobile</name>
    <dbReference type="NCBI Taxonomy" id="2841512"/>
    <lineage>
        <taxon>Bacteria</taxon>
        <taxon>Bacillati</taxon>
        <taxon>Bacillota</taxon>
        <taxon>Clostridia</taxon>
        <taxon>Eubacteriales</taxon>
        <taxon>Clostridiaceae</taxon>
        <taxon>Clostridium</taxon>
    </lineage>
</organism>
<feature type="transmembrane region" description="Helical" evidence="6">
    <location>
        <begin position="299"/>
        <end position="324"/>
    </location>
</feature>
<sequence length="333" mass="35132">MAEESKKISGNSIKEYTSKYAIYLVLLVLCLSIGALNSNFLSLNNLVNVSIIASVRIIIALGVGGILITRGTDLSSGRVVGLTACISASLLQRPDYAYKLFKNAPELNIFIVILFVMAIGMIIGSINGVVIAYLKVPPFIATLGMMVIVYGAACIYTNAQPIGGLRNDFTELALGRTFNIPNSVLIAAVVIFLIWFILNKTRFGKYIYAIGGNPNAAEVSGVNVEFTLIKVYALAGALYGLAGALLAARTGGATNNYGNMYELDAIAAATIGGVSTSGGIGTVSGIITGVLIFEVLNNGLVILGVSAYWQQVVKGIIIIGAVAFDIRKYLAKR</sequence>
<keyword evidence="8" id="KW-1185">Reference proteome</keyword>
<accession>A0ABS6EHU9</accession>
<evidence type="ECO:0000313" key="8">
    <source>
        <dbReference type="Proteomes" id="UP000726170"/>
    </source>
</evidence>
<evidence type="ECO:0000313" key="7">
    <source>
        <dbReference type="EMBL" id="MBU5484787.1"/>
    </source>
</evidence>
<comment type="subcellular location">
    <subcellularLocation>
        <location evidence="1">Cell membrane</location>
        <topology evidence="1">Multi-pass membrane protein</topology>
    </subcellularLocation>
</comment>